<comment type="caution">
    <text evidence="2">The sequence shown here is derived from an EMBL/GenBank/DDBJ whole genome shotgun (WGS) entry which is preliminary data.</text>
</comment>
<keyword evidence="1" id="KW-0732">Signal</keyword>
<dbReference type="EMBL" id="JBAWTH010000070">
    <property type="protein sequence ID" value="KAL2280034.1"/>
    <property type="molecule type" value="Genomic_DNA"/>
</dbReference>
<reference evidence="2 3" key="1">
    <citation type="submission" date="2024-03" db="EMBL/GenBank/DDBJ databases">
        <title>A high-quality draft genome sequence of Diaporthe vaccinii, a causative agent of upright dieback and viscid rot disease in cranberry plants.</title>
        <authorList>
            <person name="Sarrasin M."/>
            <person name="Lang B.F."/>
            <person name="Burger G."/>
        </authorList>
    </citation>
    <scope>NUCLEOTIDE SEQUENCE [LARGE SCALE GENOMIC DNA]</scope>
    <source>
        <strain evidence="2 3">IS7</strain>
    </source>
</reference>
<evidence type="ECO:0000313" key="3">
    <source>
        <dbReference type="Proteomes" id="UP001600888"/>
    </source>
</evidence>
<evidence type="ECO:0000256" key="1">
    <source>
        <dbReference type="SAM" id="SignalP"/>
    </source>
</evidence>
<proteinExistence type="predicted"/>
<sequence>MIMVVIIDVGFHLFLISIGLLPDLHQTALSCCSFPHTQPPFTFLHNAFQPSLLIARYFLSPIRDTRPTHSLRRINYSFSSSN</sequence>
<keyword evidence="3" id="KW-1185">Reference proteome</keyword>
<gene>
    <name evidence="2" type="ORF">FJTKL_12993</name>
</gene>
<feature type="signal peptide" evidence="1">
    <location>
        <begin position="1"/>
        <end position="19"/>
    </location>
</feature>
<feature type="chain" id="PRO_5045088001" evidence="1">
    <location>
        <begin position="20"/>
        <end position="82"/>
    </location>
</feature>
<accession>A0ABR4EC68</accession>
<protein>
    <submittedName>
        <fullName evidence="2">Uncharacterized protein</fullName>
    </submittedName>
</protein>
<name>A0ABR4EC68_9PEZI</name>
<organism evidence="2 3">
    <name type="scientific">Diaporthe vaccinii</name>
    <dbReference type="NCBI Taxonomy" id="105482"/>
    <lineage>
        <taxon>Eukaryota</taxon>
        <taxon>Fungi</taxon>
        <taxon>Dikarya</taxon>
        <taxon>Ascomycota</taxon>
        <taxon>Pezizomycotina</taxon>
        <taxon>Sordariomycetes</taxon>
        <taxon>Sordariomycetidae</taxon>
        <taxon>Diaporthales</taxon>
        <taxon>Diaporthaceae</taxon>
        <taxon>Diaporthe</taxon>
        <taxon>Diaporthe eres species complex</taxon>
    </lineage>
</organism>
<evidence type="ECO:0000313" key="2">
    <source>
        <dbReference type="EMBL" id="KAL2280034.1"/>
    </source>
</evidence>
<dbReference type="Proteomes" id="UP001600888">
    <property type="component" value="Unassembled WGS sequence"/>
</dbReference>